<dbReference type="AlphaFoldDB" id="A0A2T2ZXD9"/>
<reference evidence="1 2" key="1">
    <citation type="journal article" date="2018" name="Mycol. Prog.">
        <title>Coniella lustricola, a new species from submerged detritus.</title>
        <authorList>
            <person name="Raudabaugh D.B."/>
            <person name="Iturriaga T."/>
            <person name="Carver A."/>
            <person name="Mondo S."/>
            <person name="Pangilinan J."/>
            <person name="Lipzen A."/>
            <person name="He G."/>
            <person name="Amirebrahimi M."/>
            <person name="Grigoriev I.V."/>
            <person name="Miller A.N."/>
        </authorList>
    </citation>
    <scope>NUCLEOTIDE SEQUENCE [LARGE SCALE GENOMIC DNA]</scope>
    <source>
        <strain evidence="1 2">B22-T-1</strain>
    </source>
</reference>
<accession>A0A2T2ZXD9</accession>
<evidence type="ECO:0000313" key="1">
    <source>
        <dbReference type="EMBL" id="PSR78917.1"/>
    </source>
</evidence>
<dbReference type="Proteomes" id="UP000241462">
    <property type="component" value="Unassembled WGS sequence"/>
</dbReference>
<dbReference type="InParanoid" id="A0A2T2ZXD9"/>
<gene>
    <name evidence="1" type="ORF">BD289DRAFT_109950</name>
</gene>
<evidence type="ECO:0000313" key="2">
    <source>
        <dbReference type="Proteomes" id="UP000241462"/>
    </source>
</evidence>
<dbReference type="EMBL" id="KZ678585">
    <property type="protein sequence ID" value="PSR78917.1"/>
    <property type="molecule type" value="Genomic_DNA"/>
</dbReference>
<proteinExistence type="predicted"/>
<keyword evidence="2" id="KW-1185">Reference proteome</keyword>
<organism evidence="1 2">
    <name type="scientific">Coniella lustricola</name>
    <dbReference type="NCBI Taxonomy" id="2025994"/>
    <lineage>
        <taxon>Eukaryota</taxon>
        <taxon>Fungi</taxon>
        <taxon>Dikarya</taxon>
        <taxon>Ascomycota</taxon>
        <taxon>Pezizomycotina</taxon>
        <taxon>Sordariomycetes</taxon>
        <taxon>Sordariomycetidae</taxon>
        <taxon>Diaporthales</taxon>
        <taxon>Schizoparmaceae</taxon>
        <taxon>Coniella</taxon>
    </lineage>
</organism>
<sequence>MSHPFRVACLSRLHLSRNSRQRSVQRGSLHLPLAVFDFACRVSDAPKQRTRPAAQRHRRRQRNVSFSLHLWKRLLAWPTRRASTGFPESNQQRIVSALYLMSSTPVQCGVLNPETCSTGTGLEQADRLGGKQDCRRCKVQESERLAARTGIRRSLARPPSAPKGRPALLLAPAPSHPLSSCNPPAASPCPTILAACLPVYQQPTSLLTADCSLISFSLLAAAVLRHADAQNPQRGSQSEPCRNHL</sequence>
<name>A0A2T2ZXD9_9PEZI</name>
<protein>
    <submittedName>
        <fullName evidence="1">Uncharacterized protein</fullName>
    </submittedName>
</protein>